<evidence type="ECO:0000313" key="3">
    <source>
        <dbReference type="EMBL" id="WOO80083.1"/>
    </source>
</evidence>
<feature type="region of interest" description="Disordered" evidence="1">
    <location>
        <begin position="415"/>
        <end position="457"/>
    </location>
</feature>
<name>A0AAF1BPZ4_9TREE</name>
<dbReference type="InterPro" id="IPR011333">
    <property type="entry name" value="SKP1/BTB/POZ_sf"/>
</dbReference>
<dbReference type="PROSITE" id="PS50097">
    <property type="entry name" value="BTB"/>
    <property type="match status" value="1"/>
</dbReference>
<evidence type="ECO:0000313" key="4">
    <source>
        <dbReference type="Proteomes" id="UP000827549"/>
    </source>
</evidence>
<evidence type="ECO:0000259" key="2">
    <source>
        <dbReference type="PROSITE" id="PS50097"/>
    </source>
</evidence>
<proteinExistence type="predicted"/>
<dbReference type="GeneID" id="87806836"/>
<reference evidence="3" key="1">
    <citation type="submission" date="2023-10" db="EMBL/GenBank/DDBJ databases">
        <authorList>
            <person name="Noh H."/>
        </authorList>
    </citation>
    <scope>NUCLEOTIDE SEQUENCE</scope>
    <source>
        <strain evidence="3">DUCC4014</strain>
    </source>
</reference>
<feature type="domain" description="BTB" evidence="2">
    <location>
        <begin position="272"/>
        <end position="340"/>
    </location>
</feature>
<evidence type="ECO:0000256" key="1">
    <source>
        <dbReference type="SAM" id="MobiDB-lite"/>
    </source>
</evidence>
<keyword evidence="4" id="KW-1185">Reference proteome</keyword>
<dbReference type="Gene3D" id="3.30.710.10">
    <property type="entry name" value="Potassium Channel Kv1.1, Chain A"/>
    <property type="match status" value="1"/>
</dbReference>
<organism evidence="3 4">
    <name type="scientific">Vanrija pseudolonga</name>
    <dbReference type="NCBI Taxonomy" id="143232"/>
    <lineage>
        <taxon>Eukaryota</taxon>
        <taxon>Fungi</taxon>
        <taxon>Dikarya</taxon>
        <taxon>Basidiomycota</taxon>
        <taxon>Agaricomycotina</taxon>
        <taxon>Tremellomycetes</taxon>
        <taxon>Trichosporonales</taxon>
        <taxon>Trichosporonaceae</taxon>
        <taxon>Vanrija</taxon>
    </lineage>
</organism>
<dbReference type="AlphaFoldDB" id="A0AAF1BPZ4"/>
<dbReference type="RefSeq" id="XP_062626115.1">
    <property type="nucleotide sequence ID" value="XM_062770131.1"/>
</dbReference>
<feature type="compositionally biased region" description="Acidic residues" evidence="1">
    <location>
        <begin position="415"/>
        <end position="452"/>
    </location>
</feature>
<gene>
    <name evidence="3" type="ORF">LOC62_03G003594</name>
</gene>
<dbReference type="InterPro" id="IPR000210">
    <property type="entry name" value="BTB/POZ_dom"/>
</dbReference>
<dbReference type="EMBL" id="CP086716">
    <property type="protein sequence ID" value="WOO80083.1"/>
    <property type="molecule type" value="Genomic_DNA"/>
</dbReference>
<sequence>MANSTHHNMEATFTDNEKWTTGDFELISSDNVRFWVETYELQAAGGAFRDMAGVGNGTKALHFTDSLIETADVLNSFLELITTCSLDSGNLEITVHLVEFLSKYDCEKHKTVLLNSLKACLPLSSPDQSFLSVFTIGAVLDNEELCEFVVEFGSYGSWSADDDDGEVDDSCSFHVEVSIWNSQAMPYDMWRLIPGPYLWALERTYLTCKDDPSALSKTFVQMLKVAKATRNASSSIPLALLNFTLITTHITMPQDDNTDPPTIVDDRRFTSGDFAIISSNNVRFRTHTYNLQYASSVFRDMLSTASGTMEIHLTDSAMEKAATVRRFLQLVTTGDLEEDPNVYTVSTVKLVQFLKKYDCQSMLKVLLRRTMVEFPPQAYATGIYAFMIGAAADDINFCVASMECDLHLKWERDEDADKDGDEAEDQDEDEDDDKDDDDDEDEDEDEEDDEGEEGWKYGTGYCFDPRQLPFRFSSLIPHPYLWALDRAWATSRKDTHKLQVNFKKLIQTAKGELLTCALG</sequence>
<accession>A0AAF1BPZ4</accession>
<protein>
    <recommendedName>
        <fullName evidence="2">BTB domain-containing protein</fullName>
    </recommendedName>
</protein>
<dbReference type="Proteomes" id="UP000827549">
    <property type="component" value="Chromosome 3"/>
</dbReference>